<accession>A0A949U2I7</accession>
<proteinExistence type="predicted"/>
<gene>
    <name evidence="1" type="ORF">I6U48_25265</name>
</gene>
<dbReference type="EMBL" id="JAEEGC010000163">
    <property type="protein sequence ID" value="MBV7276196.1"/>
    <property type="molecule type" value="Genomic_DNA"/>
</dbReference>
<reference evidence="1" key="1">
    <citation type="submission" date="2020-12" db="EMBL/GenBank/DDBJ databases">
        <title>Clostridium thailandense sp. nov., a novel acetogenic bacterium isolated from peat land soil in Thailand.</title>
        <authorList>
            <person name="Chaikitkaew S."/>
            <person name="Birkeland N.K."/>
        </authorList>
    </citation>
    <scope>NUCLEOTIDE SEQUENCE</scope>
    <source>
        <strain evidence="1">PL3</strain>
    </source>
</reference>
<evidence type="ECO:0008006" key="3">
    <source>
        <dbReference type="Google" id="ProtNLM"/>
    </source>
</evidence>
<keyword evidence="2" id="KW-1185">Reference proteome</keyword>
<evidence type="ECO:0000313" key="1">
    <source>
        <dbReference type="EMBL" id="MBV7276196.1"/>
    </source>
</evidence>
<comment type="caution">
    <text evidence="1">The sequence shown here is derived from an EMBL/GenBank/DDBJ whole genome shotgun (WGS) entry which is preliminary data.</text>
</comment>
<dbReference type="Proteomes" id="UP000694308">
    <property type="component" value="Unassembled WGS sequence"/>
</dbReference>
<dbReference type="RefSeq" id="WP_218323240.1">
    <property type="nucleotide sequence ID" value="NZ_JAEEGC010000163.1"/>
</dbReference>
<organism evidence="1 2">
    <name type="scientific">Clostridium thailandense</name>
    <dbReference type="NCBI Taxonomy" id="2794346"/>
    <lineage>
        <taxon>Bacteria</taxon>
        <taxon>Bacillati</taxon>
        <taxon>Bacillota</taxon>
        <taxon>Clostridia</taxon>
        <taxon>Eubacteriales</taxon>
        <taxon>Clostridiaceae</taxon>
        <taxon>Clostridium</taxon>
    </lineage>
</organism>
<sequence>MRTLCETFCIYEIYGLKIKSEIPIMNIPSSGGCECKYYDATIYYGKVPKEVKHFIYKNGVIEVSKNEFLLRIIGVANYYVANGNSIVVEPISGGNLEEVKLFLLGTSVGVLLMQRNIIAMHGGTIALDGRGIIIAGYNGAGKSTLISAFLKDGYSFLSDDVSVVENSLDKGIIVRPGYPQRKLCRDTIENMGYDINKFLKVDSCRDKYATYSDKNFLCHSVPLLYIYEINTSRINKVEMCEILGSEKIKILIRNIYRGELFRYIGFNSDYFRCCVNIAKNIKVYKITRPVDGFSINDQMKLIKNSLI</sequence>
<evidence type="ECO:0000313" key="2">
    <source>
        <dbReference type="Proteomes" id="UP000694308"/>
    </source>
</evidence>
<dbReference type="PROSITE" id="PS51257">
    <property type="entry name" value="PROKAR_LIPOPROTEIN"/>
    <property type="match status" value="1"/>
</dbReference>
<dbReference type="AlphaFoldDB" id="A0A949U2I7"/>
<name>A0A949U2I7_9CLOT</name>
<protein>
    <recommendedName>
        <fullName evidence="3">HPr kinase/phosphorylase C-terminal domain-containing protein</fullName>
    </recommendedName>
</protein>